<organism evidence="6 7">
    <name type="scientific">Piscibacillus salipiscarius</name>
    <dbReference type="NCBI Taxonomy" id="299480"/>
    <lineage>
        <taxon>Bacteria</taxon>
        <taxon>Bacillati</taxon>
        <taxon>Bacillota</taxon>
        <taxon>Bacilli</taxon>
        <taxon>Bacillales</taxon>
        <taxon>Bacillaceae</taxon>
        <taxon>Piscibacillus</taxon>
    </lineage>
</organism>
<keyword evidence="7" id="KW-1185">Reference proteome</keyword>
<name>A0ABW5QB46_9BACI</name>
<evidence type="ECO:0000256" key="1">
    <source>
        <dbReference type="ARBA" id="ARBA00022676"/>
    </source>
</evidence>
<keyword evidence="2 5" id="KW-0808">Transferase</keyword>
<reference evidence="7" key="1">
    <citation type="journal article" date="2019" name="Int. J. Syst. Evol. Microbiol.">
        <title>The Global Catalogue of Microorganisms (GCM) 10K type strain sequencing project: providing services to taxonomists for standard genome sequencing and annotation.</title>
        <authorList>
            <consortium name="The Broad Institute Genomics Platform"/>
            <consortium name="The Broad Institute Genome Sequencing Center for Infectious Disease"/>
            <person name="Wu L."/>
            <person name="Ma J."/>
        </authorList>
    </citation>
    <scope>NUCLEOTIDE SEQUENCE [LARGE SCALE GENOMIC DNA]</scope>
    <source>
        <strain evidence="7">TISTR 1571</strain>
    </source>
</reference>
<dbReference type="PANTHER" id="PTHR34136:SF1">
    <property type="entry name" value="UDP-N-ACETYL-D-MANNOSAMINURONIC ACID TRANSFERASE"/>
    <property type="match status" value="1"/>
</dbReference>
<proteinExistence type="inferred from homology"/>
<evidence type="ECO:0000256" key="3">
    <source>
        <dbReference type="ARBA" id="ARBA00022944"/>
    </source>
</evidence>
<dbReference type="HAMAP" id="MF_02070">
    <property type="entry name" value="TagA_TarA"/>
    <property type="match status" value="1"/>
</dbReference>
<evidence type="ECO:0000313" key="6">
    <source>
        <dbReference type="EMBL" id="MFD2639181.1"/>
    </source>
</evidence>
<dbReference type="CDD" id="cd06533">
    <property type="entry name" value="Glyco_transf_WecG_TagA"/>
    <property type="match status" value="1"/>
</dbReference>
<sequence length="240" mass="27675">MIRTTHINILDVEFIHTTRKQLINQTINHYGQKPIFLVTANPEIVMHAQESQHYNQILKSADYVIADGIGIIIASKILKKPLPERIPGIELMEDYLKYANQEQKSVYLLGAKEHVVEKAATKIKNKYPNLVLAGYHHGYIDINDSKIINQIQEAKPDFVFVALGYPKQEEWIYTHKEKLDKGIVMGVGGSFDIWAGEAKRAPKVWLKLNLEWLYRLVTNPTRIKRMVQLPKFLIHVLRGK</sequence>
<dbReference type="Pfam" id="PF03808">
    <property type="entry name" value="Glyco_tran_WecG"/>
    <property type="match status" value="1"/>
</dbReference>
<evidence type="ECO:0000256" key="2">
    <source>
        <dbReference type="ARBA" id="ARBA00022679"/>
    </source>
</evidence>
<dbReference type="Proteomes" id="UP001597452">
    <property type="component" value="Unassembled WGS sequence"/>
</dbReference>
<keyword evidence="3 5" id="KW-0777">Teichoic acid biosynthesis</keyword>
<protein>
    <recommendedName>
        <fullName evidence="5">N-acetylglucosaminyldiphosphoundecaprenol N-acetyl-beta-D-mannosaminyltransferase</fullName>
        <ecNumber evidence="5">2.4.1.187</ecNumber>
    </recommendedName>
    <alternativeName>
        <fullName evidence="5">N-acetylmannosaminyltransferase</fullName>
    </alternativeName>
    <alternativeName>
        <fullName evidence="5">UDP-N-acetylmannosamine transferase</fullName>
    </alternativeName>
    <alternativeName>
        <fullName evidence="5">UDP-N-acetylmannosamine:N-acetylglucosaminyl pyrophosphorylundecaprenol N-acetylmannosaminyltransferase</fullName>
    </alternativeName>
</protein>
<comment type="pathway">
    <text evidence="5">Cell wall biogenesis; teichoic acid biosynthesis.</text>
</comment>
<comment type="caution">
    <text evidence="6">The sequence shown here is derived from an EMBL/GenBank/DDBJ whole genome shotgun (WGS) entry which is preliminary data.</text>
</comment>
<dbReference type="RefSeq" id="WP_377329000.1">
    <property type="nucleotide sequence ID" value="NZ_JBHUMZ010000021.1"/>
</dbReference>
<dbReference type="EMBL" id="JBHUMZ010000021">
    <property type="protein sequence ID" value="MFD2639181.1"/>
    <property type="molecule type" value="Genomic_DNA"/>
</dbReference>
<dbReference type="InterPro" id="IPR034714">
    <property type="entry name" value="TagA_TarA"/>
</dbReference>
<evidence type="ECO:0000313" key="7">
    <source>
        <dbReference type="Proteomes" id="UP001597452"/>
    </source>
</evidence>
<evidence type="ECO:0000256" key="4">
    <source>
        <dbReference type="ARBA" id="ARBA00023316"/>
    </source>
</evidence>
<comment type="similarity">
    <text evidence="5">Belongs to the glycosyltransferase 26 family. TagA/TarA subfamily.</text>
</comment>
<keyword evidence="1 5" id="KW-0328">Glycosyltransferase</keyword>
<comment type="function">
    <text evidence="5">Catalyzes the conversion of GlcNAc-PP-undecaprenol into ManNAc-GlcNAc-PP-undecaprenol, the first committed lipid intermediate in the de novo synthesis of teichoic acid.</text>
</comment>
<keyword evidence="4 5" id="KW-0961">Cell wall biogenesis/degradation</keyword>
<gene>
    <name evidence="6" type="ORF">ACFSW4_09920</name>
</gene>
<accession>A0ABW5QB46</accession>
<dbReference type="PANTHER" id="PTHR34136">
    <property type="match status" value="1"/>
</dbReference>
<evidence type="ECO:0000256" key="5">
    <source>
        <dbReference type="HAMAP-Rule" id="MF_02070"/>
    </source>
</evidence>
<dbReference type="NCBIfam" id="TIGR00696">
    <property type="entry name" value="wecG_tagA_cpsF"/>
    <property type="match status" value="1"/>
</dbReference>
<comment type="catalytic activity">
    <reaction evidence="5">
        <text>UDP-N-acetyl-alpha-D-mannosamine + N-acetyl-alpha-D-glucosaminyl-di-trans,octa-cis-undecaprenyl diphosphate = N-acetyl-beta-D-mannosaminyl-(1-&gt;4)-N-acetyl-alpha-D-glucosaminyl di-trans,octa-cis-undecaprenyl diphosphate + UDP + H(+)</text>
        <dbReference type="Rhea" id="RHEA:16053"/>
        <dbReference type="ChEBI" id="CHEBI:15378"/>
        <dbReference type="ChEBI" id="CHEBI:58223"/>
        <dbReference type="ChEBI" id="CHEBI:62959"/>
        <dbReference type="ChEBI" id="CHEBI:68623"/>
        <dbReference type="ChEBI" id="CHEBI:132210"/>
        <dbReference type="EC" id="2.4.1.187"/>
    </reaction>
</comment>
<dbReference type="EC" id="2.4.1.187" evidence="5"/>
<dbReference type="InterPro" id="IPR004629">
    <property type="entry name" value="WecG_TagA_CpsF"/>
</dbReference>